<dbReference type="GO" id="GO:0030174">
    <property type="term" value="P:regulation of DNA-templated DNA replication initiation"/>
    <property type="evidence" value="ECO:0007669"/>
    <property type="project" value="TreeGrafter"/>
</dbReference>
<evidence type="ECO:0008006" key="4">
    <source>
        <dbReference type="Google" id="ProtNLM"/>
    </source>
</evidence>
<dbReference type="GO" id="GO:0003682">
    <property type="term" value="F:chromatin binding"/>
    <property type="evidence" value="ECO:0007669"/>
    <property type="project" value="TreeGrafter"/>
</dbReference>
<dbReference type="EMBL" id="CACTIH010007425">
    <property type="protein sequence ID" value="CAA3013169.1"/>
    <property type="molecule type" value="Genomic_DNA"/>
</dbReference>
<keyword evidence="3" id="KW-1185">Reference proteome</keyword>
<gene>
    <name evidence="2" type="ORF">OLEA9_A066553</name>
</gene>
<comment type="caution">
    <text evidence="2">The sequence shown here is derived from an EMBL/GenBank/DDBJ whole genome shotgun (WGS) entry which is preliminary data.</text>
</comment>
<dbReference type="OrthoDB" id="1913152at2759"/>
<proteinExistence type="predicted"/>
<protein>
    <recommendedName>
        <fullName evidence="4">Treslin</fullName>
    </recommendedName>
</protein>
<feature type="compositionally biased region" description="Polar residues" evidence="1">
    <location>
        <begin position="908"/>
        <end position="930"/>
    </location>
</feature>
<dbReference type="GO" id="GO:0007095">
    <property type="term" value="P:mitotic G2 DNA damage checkpoint signaling"/>
    <property type="evidence" value="ECO:0007669"/>
    <property type="project" value="TreeGrafter"/>
</dbReference>
<dbReference type="InterPro" id="IPR026153">
    <property type="entry name" value="Treslin"/>
</dbReference>
<evidence type="ECO:0000256" key="1">
    <source>
        <dbReference type="SAM" id="MobiDB-lite"/>
    </source>
</evidence>
<dbReference type="GO" id="GO:0010212">
    <property type="term" value="P:response to ionizing radiation"/>
    <property type="evidence" value="ECO:0007669"/>
    <property type="project" value="InterPro"/>
</dbReference>
<dbReference type="Gramene" id="OE9A066553T2">
    <property type="protein sequence ID" value="OE9A066553C2"/>
    <property type="gene ID" value="OE9A066553"/>
</dbReference>
<evidence type="ECO:0000313" key="2">
    <source>
        <dbReference type="EMBL" id="CAA3013169.1"/>
    </source>
</evidence>
<dbReference type="AlphaFoldDB" id="A0A8S0U2Q1"/>
<dbReference type="GO" id="GO:0006260">
    <property type="term" value="P:DNA replication"/>
    <property type="evidence" value="ECO:0007669"/>
    <property type="project" value="InterPro"/>
</dbReference>
<dbReference type="Proteomes" id="UP000594638">
    <property type="component" value="Unassembled WGS sequence"/>
</dbReference>
<feature type="compositionally biased region" description="Low complexity" evidence="1">
    <location>
        <begin position="1015"/>
        <end position="1024"/>
    </location>
</feature>
<name>A0A8S0U2Q1_OLEEU</name>
<organism evidence="2 3">
    <name type="scientific">Olea europaea subsp. europaea</name>
    <dbReference type="NCBI Taxonomy" id="158383"/>
    <lineage>
        <taxon>Eukaryota</taxon>
        <taxon>Viridiplantae</taxon>
        <taxon>Streptophyta</taxon>
        <taxon>Embryophyta</taxon>
        <taxon>Tracheophyta</taxon>
        <taxon>Spermatophyta</taxon>
        <taxon>Magnoliopsida</taxon>
        <taxon>eudicotyledons</taxon>
        <taxon>Gunneridae</taxon>
        <taxon>Pentapetalae</taxon>
        <taxon>asterids</taxon>
        <taxon>lamiids</taxon>
        <taxon>Lamiales</taxon>
        <taxon>Oleaceae</taxon>
        <taxon>Oleeae</taxon>
        <taxon>Olea</taxon>
    </lineage>
</organism>
<feature type="region of interest" description="Disordered" evidence="1">
    <location>
        <begin position="569"/>
        <end position="593"/>
    </location>
</feature>
<reference evidence="2 3" key="1">
    <citation type="submission" date="2019-12" db="EMBL/GenBank/DDBJ databases">
        <authorList>
            <person name="Alioto T."/>
            <person name="Alioto T."/>
            <person name="Gomez Garrido J."/>
        </authorList>
    </citation>
    <scope>NUCLEOTIDE SEQUENCE [LARGE SCALE GENOMIC DNA]</scope>
</reference>
<accession>A0A8S0U2Q1</accession>
<sequence length="1030" mass="116262">MAHVISFFIPALPLEKLRSIFQAHVIHTAIDQTSARIGTLTTAASGEIISRSWNIVIHISIAANGSNFSSPMAANQPLDFTKTQRVVLLIDLHPLLTLHNPKPYLTTVLSAASSFLHFPPLSTSLFAYKLFFSSLSPLRSASTIPSHLHTPSLSFNLPSHTLASLSSALSSFPIVTHLSNPPGKRASLIASSLLQLIHDYAWESENENLLGKDCFSDFNLCRVSSNLVLLFSPVCRSINYLYEFMDLSDLDGFSVKFEEIFCGVRESFITRDIHFSWINVKIDEQQLDATDKKEVDTNERGVALAMFEEENRKMGWGFCSSDLIVFGSALLPFGLIYPKIGLSFDFVEFGGMWKGKKSGQLSLEILDINGKPLQCNCLDLELVKLKSLGTIRSDDILSVLEQGDEFNQDAVWGQFGDESIKIQVKAVQRYNDSVEIGGCLSDYIIVRDWTQERQKGKNKSNDEIFADRVLEILHEEIGGNTYKNQMPIWQMILSFLHREGYWASVSLSNNNGVSSVGILKPFTAHLAILSIIDDSHTKIDYLSRTDFGKVGDEVRDTCTADMNDSNGCIGSQTDTSTSGNCEPSGDRKRKKSKKHLHQGTTWSSFCQAVHEGSQFDLLEVYISGQFEKSKKLKFLKCWMKQICKVNPNSVTTVNGSKSMEELSMCHGLSSESSGVEERTIPLSNSEISETFFNNLPKRIQHSLESGMDLQNLAERVVKSCIHFLDRKCKINNDTEDQSLQKDSTDSFDETVSARLMKLVLKEPKEMKKIHQDHDSSSQASIQHLTSAIVREYEFQILLRMEILQSDVSVTMEQASKQKLVKQICSLLEIIQYLIEGGIHGHVSLYDYVERTIKARYVNILEDVVHKIYTKMDLLPFGDEDEVPSLLFNSEDSNQPWREKHERYEKAETNSNHQSESLQPPKNVNESTQLSIKEERDHLFNEARERRERARRFVSFTSWMPDLQRVWAPKQAKAAKTKPESIPKKSKRKDRQKTIYSIVHETPMTGNKGEKDLKGHGSSSHSVSKALFQDD</sequence>
<feature type="region of interest" description="Disordered" evidence="1">
    <location>
        <begin position="969"/>
        <end position="1030"/>
    </location>
</feature>
<feature type="compositionally biased region" description="Basic and acidic residues" evidence="1">
    <location>
        <begin position="896"/>
        <end position="907"/>
    </location>
</feature>
<dbReference type="PANTHER" id="PTHR21556">
    <property type="entry name" value="TRESLIN"/>
    <property type="match status" value="1"/>
</dbReference>
<dbReference type="GO" id="GO:0033314">
    <property type="term" value="P:mitotic DNA replication checkpoint signaling"/>
    <property type="evidence" value="ECO:0007669"/>
    <property type="project" value="InterPro"/>
</dbReference>
<evidence type="ECO:0000313" key="3">
    <source>
        <dbReference type="Proteomes" id="UP000594638"/>
    </source>
</evidence>
<dbReference type="PANTHER" id="PTHR21556:SF2">
    <property type="entry name" value="TRESLIN"/>
    <property type="match status" value="1"/>
</dbReference>
<feature type="compositionally biased region" description="Polar residues" evidence="1">
    <location>
        <begin position="569"/>
        <end position="581"/>
    </location>
</feature>
<feature type="region of interest" description="Disordered" evidence="1">
    <location>
        <begin position="887"/>
        <end position="935"/>
    </location>
</feature>
<dbReference type="GO" id="GO:0005634">
    <property type="term" value="C:nucleus"/>
    <property type="evidence" value="ECO:0007669"/>
    <property type="project" value="InterPro"/>
</dbReference>